<evidence type="ECO:0000256" key="2">
    <source>
        <dbReference type="ARBA" id="ARBA00029447"/>
    </source>
</evidence>
<evidence type="ECO:0000259" key="6">
    <source>
        <dbReference type="PROSITE" id="PS50885"/>
    </source>
</evidence>
<keyword evidence="4" id="KW-1133">Transmembrane helix</keyword>
<evidence type="ECO:0000256" key="4">
    <source>
        <dbReference type="SAM" id="Phobius"/>
    </source>
</evidence>
<dbReference type="OrthoDB" id="3378718at2"/>
<dbReference type="AlphaFoldDB" id="A0A6B9FY38"/>
<evidence type="ECO:0000313" key="8">
    <source>
        <dbReference type="Proteomes" id="UP000012488"/>
    </source>
</evidence>
<protein>
    <submittedName>
        <fullName evidence="7">Methyl-accepting chemotaxis protein</fullName>
    </submittedName>
</protein>
<dbReference type="InterPro" id="IPR003660">
    <property type="entry name" value="HAMP_dom"/>
</dbReference>
<evidence type="ECO:0000259" key="5">
    <source>
        <dbReference type="PROSITE" id="PS50111"/>
    </source>
</evidence>
<comment type="similarity">
    <text evidence="2">Belongs to the methyl-accepting chemotaxis (MCP) protein family.</text>
</comment>
<dbReference type="Gene3D" id="1.10.287.950">
    <property type="entry name" value="Methyl-accepting chemotaxis protein"/>
    <property type="match status" value="1"/>
</dbReference>
<gene>
    <name evidence="7" type="ORF">MMSR116_30600</name>
</gene>
<dbReference type="CDD" id="cd06225">
    <property type="entry name" value="HAMP"/>
    <property type="match status" value="1"/>
</dbReference>
<sequence>MIWFQNIAFKLALSSIIALLILIIGDVGNLVQLKTIESSGREARETWLRKDRELDALQFLVLRYHTTTIRKVVAVDAGENRDLDNEFIEMDALIPGKFRQYRARVGTPREAALWDAFEKRWKAYLSVREPIVAAVARGDRNAARDAIAPARPPLVDSFDALADLAKVNAEGTETATRRADAAYQAAWIFSLGLLLIGLIAAGAALWWVWRSVARPIRSLTDMMRRLAADDLTVPVFGAERRDEIGAMAASVQVFKDGLLRNRTLEAEASQARAIAEEQRRAGMRQIAEAFENAVGGIIGTVSTAAAALQSTASTMTTAATGTADRSRLVASAAGTAASNVNTAAAAAEELGTSVQEIGRQVSSSTAMTQAAVEDAESTAHLVQDLSGAAARIGDVVTMITAIAEQTNLLALNATIEAARAGEAGRGFAVVAAEVKALAGQTARATDEISSHIARIQGSTGDAVAAMGRISGRIQEISAVATRIAAAVEEQGAATQEIVRNVAEAAQGAGKVTDTISGVAEAAKETGAAANQVLTAASELTHHAETLGREVTHFLGTVRAA</sequence>
<name>A0A6B9FY38_9HYPH</name>
<dbReference type="PROSITE" id="PS50111">
    <property type="entry name" value="CHEMOTAXIS_TRANSDUC_2"/>
    <property type="match status" value="1"/>
</dbReference>
<dbReference type="InterPro" id="IPR004089">
    <property type="entry name" value="MCPsignal_dom"/>
</dbReference>
<dbReference type="GO" id="GO:0007165">
    <property type="term" value="P:signal transduction"/>
    <property type="evidence" value="ECO:0007669"/>
    <property type="project" value="UniProtKB-KW"/>
</dbReference>
<evidence type="ECO:0000256" key="1">
    <source>
        <dbReference type="ARBA" id="ARBA00023224"/>
    </source>
</evidence>
<dbReference type="Gene3D" id="6.10.340.10">
    <property type="match status" value="1"/>
</dbReference>
<feature type="transmembrane region" description="Helical" evidence="4">
    <location>
        <begin position="186"/>
        <end position="209"/>
    </location>
</feature>
<feature type="domain" description="Methyl-accepting transducer" evidence="5">
    <location>
        <begin position="304"/>
        <end position="540"/>
    </location>
</feature>
<keyword evidence="1 3" id="KW-0807">Transducer</keyword>
<dbReference type="SUPFAM" id="SSF58104">
    <property type="entry name" value="Methyl-accepting chemotaxis protein (MCP) signaling domain"/>
    <property type="match status" value="1"/>
</dbReference>
<dbReference type="PROSITE" id="PS50885">
    <property type="entry name" value="HAMP"/>
    <property type="match status" value="1"/>
</dbReference>
<dbReference type="Proteomes" id="UP000012488">
    <property type="component" value="Chromosome"/>
</dbReference>
<accession>A0A6B9FY38</accession>
<keyword evidence="4" id="KW-0812">Transmembrane</keyword>
<proteinExistence type="inferred from homology"/>
<dbReference type="SMART" id="SM00283">
    <property type="entry name" value="MA"/>
    <property type="match status" value="1"/>
</dbReference>
<evidence type="ECO:0000256" key="3">
    <source>
        <dbReference type="PROSITE-ProRule" id="PRU00284"/>
    </source>
</evidence>
<dbReference type="GO" id="GO:0016020">
    <property type="term" value="C:membrane"/>
    <property type="evidence" value="ECO:0007669"/>
    <property type="project" value="InterPro"/>
</dbReference>
<evidence type="ECO:0000313" key="7">
    <source>
        <dbReference type="EMBL" id="QGY06432.1"/>
    </source>
</evidence>
<keyword evidence="4" id="KW-0472">Membrane</keyword>
<feature type="transmembrane region" description="Helical" evidence="4">
    <location>
        <begin position="12"/>
        <end position="31"/>
    </location>
</feature>
<dbReference type="Pfam" id="PF00672">
    <property type="entry name" value="HAMP"/>
    <property type="match status" value="1"/>
</dbReference>
<reference evidence="7 8" key="1">
    <citation type="journal article" date="2012" name="Genet. Mol. Biol.">
        <title>Analysis of 16S rRNA and mxaF genes revealing insights into Methylobacterium niche-specific plant association.</title>
        <authorList>
            <person name="Dourado M.N."/>
            <person name="Andreote F.D."/>
            <person name="Dini-Andreote F."/>
            <person name="Conti R."/>
            <person name="Araujo J.M."/>
            <person name="Araujo W.L."/>
        </authorList>
    </citation>
    <scope>NUCLEOTIDE SEQUENCE [LARGE SCALE GENOMIC DNA]</scope>
    <source>
        <strain evidence="7 8">SR1.6/6</strain>
    </source>
</reference>
<reference evidence="7 8" key="2">
    <citation type="journal article" date="2013" name="Genome Announc.">
        <title>Draft Genome Sequence of Methylobacterium mesophilicum Strain SR1.6/6, Isolated from Citrus sinensis.</title>
        <authorList>
            <person name="Marinho Almeida D."/>
            <person name="Dini-Andreote F."/>
            <person name="Camargo Neves A.A."/>
            <person name="Juca Ramos R.T."/>
            <person name="Andreote F.D."/>
            <person name="Carneiro A.R."/>
            <person name="Oliveira de Souza Lima A."/>
            <person name="Caracciolo Gomes de Sa P.H."/>
            <person name="Ribeiro Barbosa M.S."/>
            <person name="Araujo W.L."/>
            <person name="Silva A."/>
        </authorList>
    </citation>
    <scope>NUCLEOTIDE SEQUENCE [LARGE SCALE GENOMIC DNA]</scope>
    <source>
        <strain evidence="7 8">SR1.6/6</strain>
    </source>
</reference>
<dbReference type="Pfam" id="PF00015">
    <property type="entry name" value="MCPsignal"/>
    <property type="match status" value="1"/>
</dbReference>
<feature type="domain" description="HAMP" evidence="6">
    <location>
        <begin position="210"/>
        <end position="263"/>
    </location>
</feature>
<dbReference type="Pfam" id="PF12729">
    <property type="entry name" value="4HB_MCP_1"/>
    <property type="match status" value="1"/>
</dbReference>
<dbReference type="KEGG" id="mmes:MMSR116_30600"/>
<dbReference type="EMBL" id="CP043538">
    <property type="protein sequence ID" value="QGY06432.1"/>
    <property type="molecule type" value="Genomic_DNA"/>
</dbReference>
<dbReference type="SMART" id="SM00304">
    <property type="entry name" value="HAMP"/>
    <property type="match status" value="1"/>
</dbReference>
<dbReference type="InterPro" id="IPR024478">
    <property type="entry name" value="HlyB_4HB_MCP"/>
</dbReference>
<dbReference type="PANTHER" id="PTHR32089:SF112">
    <property type="entry name" value="LYSOZYME-LIKE PROTEIN-RELATED"/>
    <property type="match status" value="1"/>
</dbReference>
<organism evidence="7 8">
    <name type="scientific">Methylobacterium mesophilicum SR1.6/6</name>
    <dbReference type="NCBI Taxonomy" id="908290"/>
    <lineage>
        <taxon>Bacteria</taxon>
        <taxon>Pseudomonadati</taxon>
        <taxon>Pseudomonadota</taxon>
        <taxon>Alphaproteobacteria</taxon>
        <taxon>Hyphomicrobiales</taxon>
        <taxon>Methylobacteriaceae</taxon>
        <taxon>Methylobacterium</taxon>
    </lineage>
</organism>
<dbReference type="PANTHER" id="PTHR32089">
    <property type="entry name" value="METHYL-ACCEPTING CHEMOTAXIS PROTEIN MCPB"/>
    <property type="match status" value="1"/>
</dbReference>